<dbReference type="EMBL" id="FNCC01000001">
    <property type="protein sequence ID" value="SDF33317.1"/>
    <property type="molecule type" value="Genomic_DNA"/>
</dbReference>
<dbReference type="Gene3D" id="3.10.450.50">
    <property type="match status" value="1"/>
</dbReference>
<protein>
    <submittedName>
        <fullName evidence="2">SnoaL-like domain-containing protein</fullName>
    </submittedName>
</protein>
<dbReference type="Proteomes" id="UP000199623">
    <property type="component" value="Unassembled WGS sequence"/>
</dbReference>
<gene>
    <name evidence="2" type="ORF">SAMN05216553_101132</name>
</gene>
<dbReference type="InterPro" id="IPR032710">
    <property type="entry name" value="NTF2-like_dom_sf"/>
</dbReference>
<reference evidence="3" key="1">
    <citation type="submission" date="2016-10" db="EMBL/GenBank/DDBJ databases">
        <authorList>
            <person name="Varghese N."/>
            <person name="Submissions S."/>
        </authorList>
    </citation>
    <scope>NUCLEOTIDE SEQUENCE [LARGE SCALE GENOMIC DNA]</scope>
    <source>
        <strain evidence="3">CGMCC 4.3506</strain>
    </source>
</reference>
<name>A0A1G7K852_9PSEU</name>
<dbReference type="STRING" id="200378.SAMN05216553_101132"/>
<dbReference type="SUPFAM" id="SSF54427">
    <property type="entry name" value="NTF2-like"/>
    <property type="match status" value="1"/>
</dbReference>
<sequence>MSSPTAPRSVVENYYALIDSGRLGEAVAMMTDDVKLTFANSEPVLGREAAQASLRAVLDRCDEILHTVVTWFERPAADGGTEVMAEIRIKYSLKNGRQLDLPGCVFATIDAAGAFTEQRLYGDLTPVFAE</sequence>
<dbReference type="Pfam" id="PF12680">
    <property type="entry name" value="SnoaL_2"/>
    <property type="match status" value="1"/>
</dbReference>
<evidence type="ECO:0000259" key="1">
    <source>
        <dbReference type="Pfam" id="PF12680"/>
    </source>
</evidence>
<proteinExistence type="predicted"/>
<keyword evidence="3" id="KW-1185">Reference proteome</keyword>
<feature type="domain" description="SnoaL-like" evidence="1">
    <location>
        <begin position="11"/>
        <end position="117"/>
    </location>
</feature>
<dbReference type="InterPro" id="IPR037401">
    <property type="entry name" value="SnoaL-like"/>
</dbReference>
<accession>A0A1G7K852</accession>
<dbReference type="RefSeq" id="WP_176946530.1">
    <property type="nucleotide sequence ID" value="NZ_FNCC01000001.1"/>
</dbReference>
<evidence type="ECO:0000313" key="2">
    <source>
        <dbReference type="EMBL" id="SDF33317.1"/>
    </source>
</evidence>
<dbReference type="AlphaFoldDB" id="A0A1G7K852"/>
<organism evidence="2 3">
    <name type="scientific">Lentzea fradiae</name>
    <dbReference type="NCBI Taxonomy" id="200378"/>
    <lineage>
        <taxon>Bacteria</taxon>
        <taxon>Bacillati</taxon>
        <taxon>Actinomycetota</taxon>
        <taxon>Actinomycetes</taxon>
        <taxon>Pseudonocardiales</taxon>
        <taxon>Pseudonocardiaceae</taxon>
        <taxon>Lentzea</taxon>
    </lineage>
</organism>
<evidence type="ECO:0000313" key="3">
    <source>
        <dbReference type="Proteomes" id="UP000199623"/>
    </source>
</evidence>